<dbReference type="RefSeq" id="WP_008423670.1">
    <property type="nucleotide sequence ID" value="NZ_AOIA01000114.1"/>
</dbReference>
<accession>L9XAT9</accession>
<dbReference type="Proteomes" id="UP000011531">
    <property type="component" value="Unassembled WGS sequence"/>
</dbReference>
<protein>
    <submittedName>
        <fullName evidence="2">Uncharacterized protein</fullName>
    </submittedName>
</protein>
<name>L9XAT9_9EURY</name>
<organism evidence="2 3">
    <name type="scientific">Natronococcus jeotgali DSM 18795</name>
    <dbReference type="NCBI Taxonomy" id="1227498"/>
    <lineage>
        <taxon>Archaea</taxon>
        <taxon>Methanobacteriati</taxon>
        <taxon>Methanobacteriota</taxon>
        <taxon>Stenosarchaea group</taxon>
        <taxon>Halobacteria</taxon>
        <taxon>Halobacteriales</taxon>
        <taxon>Natrialbaceae</taxon>
        <taxon>Natronococcus</taxon>
    </lineage>
</organism>
<gene>
    <name evidence="2" type="ORF">C492_11895</name>
</gene>
<keyword evidence="1" id="KW-0472">Membrane</keyword>
<comment type="caution">
    <text evidence="2">The sequence shown here is derived from an EMBL/GenBank/DDBJ whole genome shotgun (WGS) entry which is preliminary data.</text>
</comment>
<dbReference type="AlphaFoldDB" id="L9XAT9"/>
<dbReference type="EMBL" id="AOIA01000114">
    <property type="protein sequence ID" value="ELY58516.1"/>
    <property type="molecule type" value="Genomic_DNA"/>
</dbReference>
<feature type="transmembrane region" description="Helical" evidence="1">
    <location>
        <begin position="26"/>
        <end position="42"/>
    </location>
</feature>
<keyword evidence="3" id="KW-1185">Reference proteome</keyword>
<keyword evidence="1" id="KW-1133">Transmembrane helix</keyword>
<reference evidence="2 3" key="1">
    <citation type="journal article" date="2014" name="PLoS Genet.">
        <title>Phylogenetically driven sequencing of extremely halophilic archaea reveals strategies for static and dynamic osmo-response.</title>
        <authorList>
            <person name="Becker E.A."/>
            <person name="Seitzer P.M."/>
            <person name="Tritt A."/>
            <person name="Larsen D."/>
            <person name="Krusor M."/>
            <person name="Yao A.I."/>
            <person name="Wu D."/>
            <person name="Madern D."/>
            <person name="Eisen J.A."/>
            <person name="Darling A.E."/>
            <person name="Facciotti M.T."/>
        </authorList>
    </citation>
    <scope>NUCLEOTIDE SEQUENCE [LARGE SCALE GENOMIC DNA]</scope>
    <source>
        <strain evidence="2 3">DSM 18795</strain>
    </source>
</reference>
<proteinExistence type="predicted"/>
<evidence type="ECO:0000313" key="3">
    <source>
        <dbReference type="Proteomes" id="UP000011531"/>
    </source>
</evidence>
<evidence type="ECO:0000256" key="1">
    <source>
        <dbReference type="SAM" id="Phobius"/>
    </source>
</evidence>
<evidence type="ECO:0000313" key="2">
    <source>
        <dbReference type="EMBL" id="ELY58516.1"/>
    </source>
</evidence>
<dbReference type="STRING" id="1227498.C492_11895"/>
<keyword evidence="1" id="KW-0812">Transmembrane</keyword>
<sequence>MVRLSTVVIAVGIARGVPLPPPLGIVSGVLLTLLGVALRTVTEY</sequence>